<dbReference type="RefSeq" id="WP_015798222.1">
    <property type="nucleotide sequence ID" value="NC_013124.1"/>
</dbReference>
<evidence type="ECO:0000313" key="3">
    <source>
        <dbReference type="Proteomes" id="UP000000771"/>
    </source>
</evidence>
<accession>C7LYC5</accession>
<dbReference type="EMBL" id="CP001631">
    <property type="protein sequence ID" value="ACU53733.1"/>
    <property type="molecule type" value="Genomic_DNA"/>
</dbReference>
<dbReference type="STRING" id="525909.Afer_0785"/>
<sequence>MSHRLLRRSLGTLAATSLLAVTAAGLATDRPLTAQAPHTAATLASSTTPADGYVLVGADGSSYPFATQTFGSVYNLGLTGLYGSRPLAAPVVGAAAVPGGGGYWLVGADGGVFSFGDAGFYGNTYTLGLTGLGGSRPLAAPIVGMAATPDGKGYWLVAADGGVFSFGDAGFYGNTYTLGLTGLGGSRPLAAPIVGIVPTPDGKGYWLVAKDGGVFSFGDAGFYGNTYTLGLTGLGGSRPLAAPVVGMATTPDGKGYWLVAADGGVFSFGDAGFYGNTYTLGLTGLGGSRPLAAPVVGIDPSPTGAGYTLVAADGGVFTFGDASFDGTTYSMGYTGLAGSHPLPGAIVGAIELPAMSGVDLSNFNCSNLPYLPVGDPLLLVESNGWPFSYDWTSNSGCAPDAFQQAVGLGGSSTQLYVFAGASNTIPQGTNMAPLAIPPAGTASWSTWNGTSFNPVPQAALSTPAGQLYTSATSASGPGAYFSYGYDEAEYAYATSFVDLGSTSSTLRNAWWLDVELSGSWTSSTTANRDAVYGALAFLESVGVSAGVYSTNYQWGDITGGATLPAGTPLWVPDPGADPASVCAGTAGTEYAPFGGGTIRYVQYGATTAFSANGNGTAVDLDTACP</sequence>
<dbReference type="Gene3D" id="3.20.20.80">
    <property type="entry name" value="Glycosidases"/>
    <property type="match status" value="1"/>
</dbReference>
<protein>
    <submittedName>
        <fullName evidence="2">Uncharacterized protein</fullName>
    </submittedName>
</protein>
<dbReference type="SUPFAM" id="SSF101898">
    <property type="entry name" value="NHL repeat"/>
    <property type="match status" value="1"/>
</dbReference>
<dbReference type="KEGG" id="afo:Afer_0785"/>
<evidence type="ECO:0000313" key="2">
    <source>
        <dbReference type="EMBL" id="ACU53733.1"/>
    </source>
</evidence>
<dbReference type="OrthoDB" id="9779955at2"/>
<dbReference type="Proteomes" id="UP000000771">
    <property type="component" value="Chromosome"/>
</dbReference>
<dbReference type="PROSITE" id="PS51318">
    <property type="entry name" value="TAT"/>
    <property type="match status" value="1"/>
</dbReference>
<evidence type="ECO:0000256" key="1">
    <source>
        <dbReference type="SAM" id="SignalP"/>
    </source>
</evidence>
<feature type="signal peptide" evidence="1">
    <location>
        <begin position="1"/>
        <end position="23"/>
    </location>
</feature>
<keyword evidence="3" id="KW-1185">Reference proteome</keyword>
<dbReference type="HOGENOM" id="CLU_437221_0_0_11"/>
<keyword evidence="1" id="KW-0732">Signal</keyword>
<gene>
    <name evidence="2" type="ordered locus">Afer_0785</name>
</gene>
<dbReference type="SUPFAM" id="SSF51445">
    <property type="entry name" value="(Trans)glycosidases"/>
    <property type="match status" value="1"/>
</dbReference>
<dbReference type="InterPro" id="IPR006311">
    <property type="entry name" value="TAT_signal"/>
</dbReference>
<name>C7LYC5_ACIFD</name>
<reference evidence="2 3" key="1">
    <citation type="journal article" date="2009" name="Stand. Genomic Sci.">
        <title>Complete genome sequence of Acidimicrobium ferrooxidans type strain (ICP).</title>
        <authorList>
            <person name="Clum A."/>
            <person name="Nolan M."/>
            <person name="Lang E."/>
            <person name="Glavina Del Rio T."/>
            <person name="Tice H."/>
            <person name="Copeland A."/>
            <person name="Cheng J.F."/>
            <person name="Lucas S."/>
            <person name="Chen F."/>
            <person name="Bruce D."/>
            <person name="Goodwin L."/>
            <person name="Pitluck S."/>
            <person name="Ivanova N."/>
            <person name="Mavrommatis K."/>
            <person name="Mikhailova N."/>
            <person name="Pati A."/>
            <person name="Chen A."/>
            <person name="Palaniappan K."/>
            <person name="Goker M."/>
            <person name="Spring S."/>
            <person name="Land M."/>
            <person name="Hauser L."/>
            <person name="Chang Y.J."/>
            <person name="Jeffries C.C."/>
            <person name="Chain P."/>
            <person name="Bristow J."/>
            <person name="Eisen J.A."/>
            <person name="Markowitz V."/>
            <person name="Hugenholtz P."/>
            <person name="Kyrpides N.C."/>
            <person name="Klenk H.P."/>
            <person name="Lapidus A."/>
        </authorList>
    </citation>
    <scope>NUCLEOTIDE SEQUENCE [LARGE SCALE GENOMIC DNA]</scope>
    <source>
        <strain evidence="3">DSM 10331 / JCM 15462 / NBRC 103882 / ICP</strain>
    </source>
</reference>
<dbReference type="eggNOG" id="COG2385">
    <property type="taxonomic scope" value="Bacteria"/>
</dbReference>
<organism evidence="2 3">
    <name type="scientific">Acidimicrobium ferrooxidans (strain DSM 10331 / JCM 15462 / NBRC 103882 / ICP)</name>
    <dbReference type="NCBI Taxonomy" id="525909"/>
    <lineage>
        <taxon>Bacteria</taxon>
        <taxon>Bacillati</taxon>
        <taxon>Actinomycetota</taxon>
        <taxon>Acidimicrobiia</taxon>
        <taxon>Acidimicrobiales</taxon>
        <taxon>Acidimicrobiaceae</taxon>
        <taxon>Acidimicrobium</taxon>
    </lineage>
</organism>
<dbReference type="InterPro" id="IPR017853">
    <property type="entry name" value="GH"/>
</dbReference>
<proteinExistence type="predicted"/>
<dbReference type="AlphaFoldDB" id="C7LYC5"/>
<feature type="chain" id="PRO_5038432862" evidence="1">
    <location>
        <begin position="24"/>
        <end position="625"/>
    </location>
</feature>